<accession>A0A953HZJ5</accession>
<sequence>MNIAFSQVTFAYDVDPIIKNFSLKVTKGDVIGIRGASGSGKTTLFRLLLGFEVPDSGTITFDGERLTPQKLKAFRKNTTWLPQDLNLGDGKVKEVFQYPFTFQANKSQKPDEKKILATFDALGLKKNIWDIDFSNLSTGQRQRVGIALCYLLNKSILILDEPTSALDENSKHQVENLLFDPQRIILSTSHDPWWIDRCTQIVDLNST</sequence>
<evidence type="ECO:0000256" key="1">
    <source>
        <dbReference type="ARBA" id="ARBA00022741"/>
    </source>
</evidence>
<evidence type="ECO:0000259" key="3">
    <source>
        <dbReference type="PROSITE" id="PS50893"/>
    </source>
</evidence>
<dbReference type="EMBL" id="JAHVHU010000016">
    <property type="protein sequence ID" value="MBY5959596.1"/>
    <property type="molecule type" value="Genomic_DNA"/>
</dbReference>
<keyword evidence="1" id="KW-0547">Nucleotide-binding</keyword>
<dbReference type="InterPro" id="IPR027417">
    <property type="entry name" value="P-loop_NTPase"/>
</dbReference>
<name>A0A953HZJ5_9BACT</name>
<dbReference type="AlphaFoldDB" id="A0A953HZJ5"/>
<dbReference type="Gene3D" id="3.40.50.300">
    <property type="entry name" value="P-loop containing nucleotide triphosphate hydrolases"/>
    <property type="match status" value="1"/>
</dbReference>
<evidence type="ECO:0000256" key="2">
    <source>
        <dbReference type="ARBA" id="ARBA00022840"/>
    </source>
</evidence>
<protein>
    <submittedName>
        <fullName evidence="4">ATP-binding cassette domain-containing protein</fullName>
    </submittedName>
</protein>
<comment type="caution">
    <text evidence="4">The sequence shown here is derived from an EMBL/GenBank/DDBJ whole genome shotgun (WGS) entry which is preliminary data.</text>
</comment>
<dbReference type="PANTHER" id="PTHR43119">
    <property type="entry name" value="ABC TRANSPORT PROTEIN ATP-BINDING COMPONENT-RELATED"/>
    <property type="match status" value="1"/>
</dbReference>
<keyword evidence="2 4" id="KW-0067">ATP-binding</keyword>
<organism evidence="4 5">
    <name type="scientific">Membranihabitans marinus</name>
    <dbReference type="NCBI Taxonomy" id="1227546"/>
    <lineage>
        <taxon>Bacteria</taxon>
        <taxon>Pseudomonadati</taxon>
        <taxon>Bacteroidota</taxon>
        <taxon>Saprospiria</taxon>
        <taxon>Saprospirales</taxon>
        <taxon>Saprospiraceae</taxon>
        <taxon>Membranihabitans</taxon>
    </lineage>
</organism>
<dbReference type="RefSeq" id="WP_222581133.1">
    <property type="nucleotide sequence ID" value="NZ_JAHVHU010000016.1"/>
</dbReference>
<evidence type="ECO:0000313" key="4">
    <source>
        <dbReference type="EMBL" id="MBY5959596.1"/>
    </source>
</evidence>
<dbReference type="SMART" id="SM00382">
    <property type="entry name" value="AAA"/>
    <property type="match status" value="1"/>
</dbReference>
<dbReference type="InterPro" id="IPR003439">
    <property type="entry name" value="ABC_transporter-like_ATP-bd"/>
</dbReference>
<dbReference type="Pfam" id="PF00005">
    <property type="entry name" value="ABC_tran"/>
    <property type="match status" value="1"/>
</dbReference>
<dbReference type="Proteomes" id="UP000753961">
    <property type="component" value="Unassembled WGS sequence"/>
</dbReference>
<feature type="domain" description="ABC transporter" evidence="3">
    <location>
        <begin position="3"/>
        <end position="207"/>
    </location>
</feature>
<dbReference type="PROSITE" id="PS50893">
    <property type="entry name" value="ABC_TRANSPORTER_2"/>
    <property type="match status" value="1"/>
</dbReference>
<evidence type="ECO:0000313" key="5">
    <source>
        <dbReference type="Proteomes" id="UP000753961"/>
    </source>
</evidence>
<proteinExistence type="predicted"/>
<keyword evidence="5" id="KW-1185">Reference proteome</keyword>
<gene>
    <name evidence="4" type="ORF">KUV50_15695</name>
</gene>
<dbReference type="SUPFAM" id="SSF52540">
    <property type="entry name" value="P-loop containing nucleoside triphosphate hydrolases"/>
    <property type="match status" value="1"/>
</dbReference>
<reference evidence="4" key="1">
    <citation type="submission" date="2021-06" db="EMBL/GenBank/DDBJ databases">
        <title>44 bacteria genomes isolated from Dapeng, Shenzhen.</title>
        <authorList>
            <person name="Zheng W."/>
            <person name="Yu S."/>
            <person name="Huang Y."/>
        </authorList>
    </citation>
    <scope>NUCLEOTIDE SEQUENCE</scope>
    <source>
        <strain evidence="4">DP5N28-2</strain>
    </source>
</reference>
<dbReference type="CDD" id="cd03228">
    <property type="entry name" value="ABCC_MRP_Like"/>
    <property type="match status" value="1"/>
</dbReference>
<dbReference type="PANTHER" id="PTHR43119:SF1">
    <property type="entry name" value="ABC TRANSPORTER DOMAIN-CONTAINING PROTEIN"/>
    <property type="match status" value="1"/>
</dbReference>
<dbReference type="InterPro" id="IPR003593">
    <property type="entry name" value="AAA+_ATPase"/>
</dbReference>
<dbReference type="GO" id="GO:0005524">
    <property type="term" value="F:ATP binding"/>
    <property type="evidence" value="ECO:0007669"/>
    <property type="project" value="UniProtKB-KW"/>
</dbReference>
<dbReference type="GO" id="GO:0016887">
    <property type="term" value="F:ATP hydrolysis activity"/>
    <property type="evidence" value="ECO:0007669"/>
    <property type="project" value="InterPro"/>
</dbReference>